<keyword evidence="4 14" id="KW-0812">Transmembrane</keyword>
<dbReference type="SUPFAM" id="SSF63380">
    <property type="entry name" value="Riboflavin synthase domain-like"/>
    <property type="match status" value="1"/>
</dbReference>
<feature type="transmembrane region" description="Helical" evidence="14">
    <location>
        <begin position="37"/>
        <end position="59"/>
    </location>
</feature>
<dbReference type="InterPro" id="IPR039261">
    <property type="entry name" value="FNR_nucleotide-bd"/>
</dbReference>
<keyword evidence="10" id="KW-0408">Iron</keyword>
<feature type="transmembrane region" description="Helical" evidence="14">
    <location>
        <begin position="160"/>
        <end position="178"/>
    </location>
</feature>
<dbReference type="GO" id="GO:0050660">
    <property type="term" value="F:flavin adenine dinucleotide binding"/>
    <property type="evidence" value="ECO:0007669"/>
    <property type="project" value="TreeGrafter"/>
</dbReference>
<keyword evidence="12 14" id="KW-0472">Membrane</keyword>
<keyword evidence="8 14" id="KW-1133">Transmembrane helix</keyword>
<evidence type="ECO:0000256" key="3">
    <source>
        <dbReference type="ARBA" id="ARBA00022630"/>
    </source>
</evidence>
<dbReference type="GO" id="GO:0051537">
    <property type="term" value="F:2 iron, 2 sulfur cluster binding"/>
    <property type="evidence" value="ECO:0007669"/>
    <property type="project" value="UniProtKB-KW"/>
</dbReference>
<dbReference type="PROSITE" id="PS51384">
    <property type="entry name" value="FAD_FR"/>
    <property type="match status" value="1"/>
</dbReference>
<evidence type="ECO:0000256" key="1">
    <source>
        <dbReference type="ARBA" id="ARBA00001974"/>
    </source>
</evidence>
<proteinExistence type="predicted"/>
<dbReference type="GO" id="GO:0046872">
    <property type="term" value="F:metal ion binding"/>
    <property type="evidence" value="ECO:0007669"/>
    <property type="project" value="UniProtKB-KW"/>
</dbReference>
<dbReference type="AlphaFoldDB" id="A0A5J5J6S7"/>
<evidence type="ECO:0000256" key="4">
    <source>
        <dbReference type="ARBA" id="ARBA00022692"/>
    </source>
</evidence>
<dbReference type="InterPro" id="IPR013130">
    <property type="entry name" value="Fe3_Rdtase_TM_dom"/>
</dbReference>
<dbReference type="RefSeq" id="WP_150447909.1">
    <property type="nucleotide sequence ID" value="NZ_VYSA01000001.1"/>
</dbReference>
<dbReference type="GO" id="GO:0016020">
    <property type="term" value="C:membrane"/>
    <property type="evidence" value="ECO:0007669"/>
    <property type="project" value="UniProtKB-SubCell"/>
</dbReference>
<keyword evidence="11" id="KW-0411">Iron-sulfur</keyword>
<evidence type="ECO:0000256" key="8">
    <source>
        <dbReference type="ARBA" id="ARBA00022989"/>
    </source>
</evidence>
<dbReference type="EMBL" id="VYSA01000001">
    <property type="protein sequence ID" value="KAA9111139.1"/>
    <property type="molecule type" value="Genomic_DNA"/>
</dbReference>
<evidence type="ECO:0000256" key="10">
    <source>
        <dbReference type="ARBA" id="ARBA00023004"/>
    </source>
</evidence>
<evidence type="ECO:0000256" key="2">
    <source>
        <dbReference type="ARBA" id="ARBA00004141"/>
    </source>
</evidence>
<evidence type="ECO:0000256" key="9">
    <source>
        <dbReference type="ARBA" id="ARBA00023002"/>
    </source>
</evidence>
<keyword evidence="9" id="KW-0560">Oxidoreductase</keyword>
<evidence type="ECO:0000313" key="17">
    <source>
        <dbReference type="Proteomes" id="UP000325827"/>
    </source>
</evidence>
<dbReference type="GO" id="GO:0016491">
    <property type="term" value="F:oxidoreductase activity"/>
    <property type="evidence" value="ECO:0007669"/>
    <property type="project" value="UniProtKB-KW"/>
</dbReference>
<dbReference type="Pfam" id="PF01794">
    <property type="entry name" value="Ferric_reduct"/>
    <property type="match status" value="1"/>
</dbReference>
<evidence type="ECO:0000313" key="16">
    <source>
        <dbReference type="EMBL" id="KAA9111139.1"/>
    </source>
</evidence>
<keyword evidence="3" id="KW-0285">Flavoprotein</keyword>
<dbReference type="InterPro" id="IPR050415">
    <property type="entry name" value="MRET"/>
</dbReference>
<dbReference type="OrthoDB" id="9801223at2"/>
<sequence>MASLTSVSPPGARRATRGAPEPVGRLLDPEVRSRPAVAWNLAASTVIWFTSLVVVALWVHGGGVDAVLAHNAETLNTLGRLSGLISANLLLYQVLLMARVPVFERGFGRDGITRMHRLVGFWSFWLLLVHIVLQVLGYAAVADLNPFVQLWQFIWDYPGMLLATAATILLVLVVITSLRRARRRLRYESWHLLHLYGYLGVGLAIPHMLWTGADFTASTLATVYWWGLWALVAASVLVFRIGVPLWRSMRHDVRVVAVERDGQRGVAVRMRGRDIQRLGAAAGQFFVWRFLDGPGWMRGHPFSLAAAPIGNELTISARLVGDGTRRLTTLRRGTKVVFEGPYGKMTGAVRTGTKLLMIGAGAGVAPLVALLESEAYAPGAATLLTRDHEDADVLRLGAIHNLMRTRGVQYYTLNGPRSGGASSWLPATHAQWRGADLIRQLARDIDAYDVFVCGPIPWMASLRADLRHAGVAAERIHTEAFTV</sequence>
<dbReference type="PANTHER" id="PTHR47354:SF8">
    <property type="entry name" value="1,2-PHENYLACETYL-COA EPOXIDASE, SUBUNIT E"/>
    <property type="match status" value="1"/>
</dbReference>
<keyword evidence="6" id="KW-0479">Metal-binding</keyword>
<dbReference type="Gene3D" id="3.40.50.80">
    <property type="entry name" value="Nucleotide-binding domain of ferredoxin-NADP reductase (FNR) module"/>
    <property type="match status" value="1"/>
</dbReference>
<feature type="transmembrane region" description="Helical" evidence="14">
    <location>
        <begin position="119"/>
        <end position="140"/>
    </location>
</feature>
<evidence type="ECO:0000256" key="5">
    <source>
        <dbReference type="ARBA" id="ARBA00022714"/>
    </source>
</evidence>
<comment type="caution">
    <text evidence="16">The sequence shown here is derived from an EMBL/GenBank/DDBJ whole genome shotgun (WGS) entry which is preliminary data.</text>
</comment>
<feature type="region of interest" description="Disordered" evidence="13">
    <location>
        <begin position="1"/>
        <end position="24"/>
    </location>
</feature>
<dbReference type="Gene3D" id="2.40.30.10">
    <property type="entry name" value="Translation factors"/>
    <property type="match status" value="1"/>
</dbReference>
<comment type="subcellular location">
    <subcellularLocation>
        <location evidence="2">Membrane</location>
        <topology evidence="2">Multi-pass membrane protein</topology>
    </subcellularLocation>
</comment>
<dbReference type="SUPFAM" id="SSF52343">
    <property type="entry name" value="Ferredoxin reductase-like, C-terminal NADP-linked domain"/>
    <property type="match status" value="1"/>
</dbReference>
<evidence type="ECO:0000256" key="6">
    <source>
        <dbReference type="ARBA" id="ARBA00022723"/>
    </source>
</evidence>
<feature type="domain" description="FAD-binding FR-type" evidence="15">
    <location>
        <begin position="248"/>
        <end position="348"/>
    </location>
</feature>
<comment type="cofactor">
    <cofactor evidence="1">
        <name>FAD</name>
        <dbReference type="ChEBI" id="CHEBI:57692"/>
    </cofactor>
</comment>
<organism evidence="16 17">
    <name type="scientific">Microbacterium rhizomatis</name>
    <dbReference type="NCBI Taxonomy" id="1631477"/>
    <lineage>
        <taxon>Bacteria</taxon>
        <taxon>Bacillati</taxon>
        <taxon>Actinomycetota</taxon>
        <taxon>Actinomycetes</taxon>
        <taxon>Micrococcales</taxon>
        <taxon>Microbacteriaceae</taxon>
        <taxon>Microbacterium</taxon>
    </lineage>
</organism>
<feature type="transmembrane region" description="Helical" evidence="14">
    <location>
        <begin position="190"/>
        <end position="211"/>
    </location>
</feature>
<dbReference type="Proteomes" id="UP000325827">
    <property type="component" value="Unassembled WGS sequence"/>
</dbReference>
<feature type="transmembrane region" description="Helical" evidence="14">
    <location>
        <begin position="223"/>
        <end position="243"/>
    </location>
</feature>
<keyword evidence="7" id="KW-0274">FAD</keyword>
<evidence type="ECO:0000256" key="14">
    <source>
        <dbReference type="SAM" id="Phobius"/>
    </source>
</evidence>
<evidence type="ECO:0000256" key="11">
    <source>
        <dbReference type="ARBA" id="ARBA00023014"/>
    </source>
</evidence>
<protein>
    <submittedName>
        <fullName evidence="16">Oxidoreductase</fullName>
    </submittedName>
</protein>
<reference evidence="17" key="1">
    <citation type="submission" date="2019-09" db="EMBL/GenBank/DDBJ databases">
        <title>Mumia zhuanghuii sp. nov. isolated from the intestinal contents of plateau pika (Ochotona curzoniae) in the Qinghai-Tibet plateau of China.</title>
        <authorList>
            <person name="Tian Z."/>
        </authorList>
    </citation>
    <scope>NUCLEOTIDE SEQUENCE [LARGE SCALE GENOMIC DNA]</scope>
    <source>
        <strain evidence="17">JCM 30598</strain>
    </source>
</reference>
<evidence type="ECO:0000259" key="15">
    <source>
        <dbReference type="PROSITE" id="PS51384"/>
    </source>
</evidence>
<keyword evidence="5" id="KW-0001">2Fe-2S</keyword>
<accession>A0A5J5J6S7</accession>
<feature type="transmembrane region" description="Helical" evidence="14">
    <location>
        <begin position="79"/>
        <end position="98"/>
    </location>
</feature>
<dbReference type="InterPro" id="IPR017938">
    <property type="entry name" value="Riboflavin_synthase-like_b-brl"/>
</dbReference>
<evidence type="ECO:0000256" key="12">
    <source>
        <dbReference type="ARBA" id="ARBA00023136"/>
    </source>
</evidence>
<dbReference type="InterPro" id="IPR017927">
    <property type="entry name" value="FAD-bd_FR_type"/>
</dbReference>
<name>A0A5J5J6S7_9MICO</name>
<evidence type="ECO:0000256" key="7">
    <source>
        <dbReference type="ARBA" id="ARBA00022827"/>
    </source>
</evidence>
<gene>
    <name evidence="16" type="ORF">F6B43_05895</name>
</gene>
<dbReference type="PANTHER" id="PTHR47354">
    <property type="entry name" value="NADH OXIDOREDUCTASE HCR"/>
    <property type="match status" value="1"/>
</dbReference>
<evidence type="ECO:0000256" key="13">
    <source>
        <dbReference type="SAM" id="MobiDB-lite"/>
    </source>
</evidence>
<keyword evidence="17" id="KW-1185">Reference proteome</keyword>